<evidence type="ECO:0000256" key="1">
    <source>
        <dbReference type="ARBA" id="ARBA00022801"/>
    </source>
</evidence>
<organism evidence="3 4">
    <name type="scientific">Candidatus Desulfolinea nitratireducens</name>
    <dbReference type="NCBI Taxonomy" id="2841698"/>
    <lineage>
        <taxon>Bacteria</taxon>
        <taxon>Bacillati</taxon>
        <taxon>Chloroflexota</taxon>
        <taxon>Anaerolineae</taxon>
        <taxon>Anaerolineales</taxon>
        <taxon>Anaerolineales incertae sedis</taxon>
        <taxon>Candidatus Desulfolinea</taxon>
    </lineage>
</organism>
<evidence type="ECO:0000259" key="2">
    <source>
        <dbReference type="Pfam" id="PF00561"/>
    </source>
</evidence>
<dbReference type="PRINTS" id="PR00412">
    <property type="entry name" value="EPOXHYDRLASE"/>
</dbReference>
<keyword evidence="1 3" id="KW-0378">Hydrolase</keyword>
<dbReference type="Gene3D" id="3.40.50.1820">
    <property type="entry name" value="alpha/beta hydrolase"/>
    <property type="match status" value="1"/>
</dbReference>
<dbReference type="InterPro" id="IPR000639">
    <property type="entry name" value="Epox_hydrolase-like"/>
</dbReference>
<dbReference type="GO" id="GO:0016787">
    <property type="term" value="F:hydrolase activity"/>
    <property type="evidence" value="ECO:0007669"/>
    <property type="project" value="UniProtKB-KW"/>
</dbReference>
<evidence type="ECO:0000313" key="3">
    <source>
        <dbReference type="EMBL" id="MBC8336004.1"/>
    </source>
</evidence>
<proteinExistence type="predicted"/>
<dbReference type="Proteomes" id="UP000614469">
    <property type="component" value="Unassembled WGS sequence"/>
</dbReference>
<evidence type="ECO:0000313" key="4">
    <source>
        <dbReference type="Proteomes" id="UP000614469"/>
    </source>
</evidence>
<comment type="caution">
    <text evidence="3">The sequence shown here is derived from an EMBL/GenBank/DDBJ whole genome shotgun (WGS) entry which is preliminary data.</text>
</comment>
<dbReference type="EMBL" id="JACNJN010000135">
    <property type="protein sequence ID" value="MBC8336004.1"/>
    <property type="molecule type" value="Genomic_DNA"/>
</dbReference>
<dbReference type="InterPro" id="IPR029058">
    <property type="entry name" value="AB_hydrolase_fold"/>
</dbReference>
<dbReference type="PRINTS" id="PR00111">
    <property type="entry name" value="ABHYDROLASE"/>
</dbReference>
<dbReference type="AlphaFoldDB" id="A0A8J6NMK9"/>
<feature type="domain" description="AB hydrolase-1" evidence="2">
    <location>
        <begin position="24"/>
        <end position="269"/>
    </location>
</feature>
<reference evidence="3 4" key="1">
    <citation type="submission" date="2020-08" db="EMBL/GenBank/DDBJ databases">
        <title>Bridging the membrane lipid divide: bacteria of the FCB group superphylum have the potential to synthesize archaeal ether lipids.</title>
        <authorList>
            <person name="Villanueva L."/>
            <person name="Von Meijenfeldt F.A.B."/>
            <person name="Westbye A.B."/>
            <person name="Yadav S."/>
            <person name="Hopmans E.C."/>
            <person name="Dutilh B.E."/>
            <person name="Sinninghe Damste J.S."/>
        </authorList>
    </citation>
    <scope>NUCLEOTIDE SEQUENCE [LARGE SCALE GENOMIC DNA]</scope>
    <source>
        <strain evidence="3">NIOZ-UU36</strain>
    </source>
</reference>
<dbReference type="Pfam" id="PF00561">
    <property type="entry name" value="Abhydrolase_1"/>
    <property type="match status" value="1"/>
</dbReference>
<gene>
    <name evidence="3" type="ORF">H8E29_12120</name>
</gene>
<name>A0A8J6NMK9_9CHLR</name>
<accession>A0A8J6NMK9</accession>
<dbReference type="InterPro" id="IPR000073">
    <property type="entry name" value="AB_hydrolase_1"/>
</dbReference>
<protein>
    <submittedName>
        <fullName evidence="3">Alpha/beta hydrolase</fullName>
    </submittedName>
</protein>
<sequence length="283" mass="32426">MNYSFVETNGIRLHVAQDGPDEGPLVILLHGFPEFSYGWKKQIPALASAGYRVWVPDQRGYNLSDKPEGLAAYSLDELAADVIGLIDAAGQKQIFLIGHDWGAAVAWWVAAKYPDRLKKMVVMNVPHGAVMQKHLRSNFAQLRRSWYIFFFQIPWLPEFLARLGNWKMLAELLKKSSHPDTFTDDDLEQYRQAWSQPKAYKSMLNWYRSFVQKPPKPPASSRITVPTLLIWGAQDTALGREMAQPSIERCDDGRLVFIEEATHWVQHDEAERVNQLVGNFLRD</sequence>
<dbReference type="PANTHER" id="PTHR43329">
    <property type="entry name" value="EPOXIDE HYDROLASE"/>
    <property type="match status" value="1"/>
</dbReference>
<dbReference type="SUPFAM" id="SSF53474">
    <property type="entry name" value="alpha/beta-Hydrolases"/>
    <property type="match status" value="1"/>
</dbReference>